<dbReference type="InterPro" id="IPR001360">
    <property type="entry name" value="Glyco_hydro_1"/>
</dbReference>
<dbReference type="InterPro" id="IPR017853">
    <property type="entry name" value="GH"/>
</dbReference>
<accession>A0A226RC51</accession>
<protein>
    <recommendedName>
        <fullName evidence="5">6-phospho-beta-glucosidase</fullName>
    </recommendedName>
</protein>
<reference evidence="3 4" key="1">
    <citation type="submission" date="2016-03" db="EMBL/GenBank/DDBJ databases">
        <title>Sequencing of Lactobacillus Species from Commercial Turkeys.</title>
        <authorList>
            <person name="Johnson T.J."/>
            <person name="Youmans B.P."/>
            <person name="Case K.A."/>
        </authorList>
    </citation>
    <scope>NUCLEOTIDE SEQUENCE [LARGE SCALE GENOMIC DNA]</scope>
    <source>
        <strain evidence="3 4">UMNLA1</strain>
    </source>
</reference>
<dbReference type="AlphaFoldDB" id="A0A226RC51"/>
<keyword evidence="1" id="KW-0378">Hydrolase</keyword>
<dbReference type="EMBL" id="LUGO01000065">
    <property type="protein sequence ID" value="OXS39053.1"/>
    <property type="molecule type" value="Genomic_DNA"/>
</dbReference>
<gene>
    <name evidence="3" type="ORF">AYP69_00830</name>
</gene>
<name>A0A226RC51_9LACO</name>
<dbReference type="PANTHER" id="PTHR10353:SF122">
    <property type="entry name" value="6-PHOSPHO-BETA-GLUCOSIDASE ASCB-RELATED"/>
    <property type="match status" value="1"/>
</dbReference>
<proteinExistence type="inferred from homology"/>
<dbReference type="Gene3D" id="3.20.20.80">
    <property type="entry name" value="Glycosidases"/>
    <property type="match status" value="1"/>
</dbReference>
<keyword evidence="1" id="KW-0326">Glycosidase</keyword>
<dbReference type="Pfam" id="PF00232">
    <property type="entry name" value="Glyco_hydro_1"/>
    <property type="match status" value="1"/>
</dbReference>
<comment type="similarity">
    <text evidence="2">Belongs to the glycosyl hydrolase 1 family.</text>
</comment>
<evidence type="ECO:0000313" key="4">
    <source>
        <dbReference type="Proteomes" id="UP000215261"/>
    </source>
</evidence>
<evidence type="ECO:0008006" key="5">
    <source>
        <dbReference type="Google" id="ProtNLM"/>
    </source>
</evidence>
<sequence>MTVMRFPKQFNFGATILAKDDEGGFDQGNKGLTTYDVLTASENVAKLDLEEVLAAVEIEGLASYPSRQGVDFYHRLDEDLQTLVNLGISQVLVSLSWARLFPKGEELSPNEVGLKFYQILLTKIKALGLEPIVILGDGALPLNLSVKYNGWATRRLVADFNRYANACFDNFGQLVSKWLTFIDLTAVLNAPYLAGGILSRADAEIAYQALVHQLLASSLASKNLHEQFQASQLGYGISYQVDLTEGRAAFEQNFKQRLLADLVLRGAYSPLLAQLLEQAEIELDLDELDAETLAESKVDFIYLNWPETQHNLEVALLELTERYQLPIIVGDFSSKCRQNIQAVARALSQKATVVGYFPQVFNGGLVAVASDLTRQKTAAYNDYQDIIFNNGLEI</sequence>
<dbReference type="SUPFAM" id="SSF51445">
    <property type="entry name" value="(Trans)glycosidases"/>
    <property type="match status" value="1"/>
</dbReference>
<comment type="caution">
    <text evidence="3">The sequence shown here is derived from an EMBL/GenBank/DDBJ whole genome shotgun (WGS) entry which is preliminary data.</text>
</comment>
<organism evidence="3 4">
    <name type="scientific">Ligilactobacillus agilis</name>
    <dbReference type="NCBI Taxonomy" id="1601"/>
    <lineage>
        <taxon>Bacteria</taxon>
        <taxon>Bacillati</taxon>
        <taxon>Bacillota</taxon>
        <taxon>Bacilli</taxon>
        <taxon>Lactobacillales</taxon>
        <taxon>Lactobacillaceae</taxon>
        <taxon>Ligilactobacillus</taxon>
    </lineage>
</organism>
<evidence type="ECO:0000313" key="3">
    <source>
        <dbReference type="EMBL" id="OXS39053.1"/>
    </source>
</evidence>
<dbReference type="RefSeq" id="WP_089144097.1">
    <property type="nucleotide sequence ID" value="NZ_LUGD01000090.1"/>
</dbReference>
<evidence type="ECO:0000256" key="1">
    <source>
        <dbReference type="ARBA" id="ARBA00023295"/>
    </source>
</evidence>
<evidence type="ECO:0000256" key="2">
    <source>
        <dbReference type="RuleBase" id="RU003690"/>
    </source>
</evidence>
<dbReference type="GO" id="GO:0016052">
    <property type="term" value="P:carbohydrate catabolic process"/>
    <property type="evidence" value="ECO:0007669"/>
    <property type="project" value="TreeGrafter"/>
</dbReference>
<dbReference type="GO" id="GO:0005829">
    <property type="term" value="C:cytosol"/>
    <property type="evidence" value="ECO:0007669"/>
    <property type="project" value="TreeGrafter"/>
</dbReference>
<dbReference type="GO" id="GO:0008422">
    <property type="term" value="F:beta-glucosidase activity"/>
    <property type="evidence" value="ECO:0007669"/>
    <property type="project" value="TreeGrafter"/>
</dbReference>
<dbReference type="Proteomes" id="UP000215261">
    <property type="component" value="Unassembled WGS sequence"/>
</dbReference>
<dbReference type="PANTHER" id="PTHR10353">
    <property type="entry name" value="GLYCOSYL HYDROLASE"/>
    <property type="match status" value="1"/>
</dbReference>